<accession>A0AAD9GEM2</accession>
<organism evidence="2 3">
    <name type="scientific">Babesia divergens</name>
    <dbReference type="NCBI Taxonomy" id="32595"/>
    <lineage>
        <taxon>Eukaryota</taxon>
        <taxon>Sar</taxon>
        <taxon>Alveolata</taxon>
        <taxon>Apicomplexa</taxon>
        <taxon>Aconoidasida</taxon>
        <taxon>Piroplasmida</taxon>
        <taxon>Babesiidae</taxon>
        <taxon>Babesia</taxon>
    </lineage>
</organism>
<reference evidence="2" key="1">
    <citation type="journal article" date="2014" name="Nucleic Acids Res.">
        <title>The evolutionary dynamics of variant antigen genes in Babesia reveal a history of genomic innovation underlying host-parasite interaction.</title>
        <authorList>
            <person name="Jackson A.P."/>
            <person name="Otto T.D."/>
            <person name="Darby A."/>
            <person name="Ramaprasad A."/>
            <person name="Xia D."/>
            <person name="Echaide I.E."/>
            <person name="Farber M."/>
            <person name="Gahlot S."/>
            <person name="Gamble J."/>
            <person name="Gupta D."/>
            <person name="Gupta Y."/>
            <person name="Jackson L."/>
            <person name="Malandrin L."/>
            <person name="Malas T.B."/>
            <person name="Moussa E."/>
            <person name="Nair M."/>
            <person name="Reid A.J."/>
            <person name="Sanders M."/>
            <person name="Sharma J."/>
            <person name="Tracey A."/>
            <person name="Quail M.A."/>
            <person name="Weir W."/>
            <person name="Wastling J.M."/>
            <person name="Hall N."/>
            <person name="Willadsen P."/>
            <person name="Lingelbach K."/>
            <person name="Shiels B."/>
            <person name="Tait A."/>
            <person name="Berriman M."/>
            <person name="Allred D.R."/>
            <person name="Pain A."/>
        </authorList>
    </citation>
    <scope>NUCLEOTIDE SEQUENCE</scope>
    <source>
        <strain evidence="2">1802A</strain>
    </source>
</reference>
<comment type="caution">
    <text evidence="2">The sequence shown here is derived from an EMBL/GenBank/DDBJ whole genome shotgun (WGS) entry which is preliminary data.</text>
</comment>
<sequence length="2255" mass="253350">MAPNTVIPTEYITQWYNGNYEVIHSCMHELCKAVDADQNKSGRLPATSPRSVSFWSRFWGRSKPNDVPTTGIPKNRHFSDDVSDSRGHEDVTLDGSDNGRPSSMSDPAEGEISHESLEKLKRGVIMGFRESVFHLPHMVPRRKGSMSLDEVRAYIRGRFPSIEKSAEQIDSFSTLTNIDQELCCELLYEGICFYGEESQMMSEPLIIENMLHAQSSYQLKSLVKLFSLFNSNMTMSTDTVSDAHVFPESFDILNDLVSKGLVKNMCLLLMASIKEAARYHSMSSSDSLDIGTLLYMHTVELINSVLCLLEMYFLRFHPVKDDIKRLMVLVPHVFNINGLLEVSDYNSAMETLFDGLNGNTSAWYPPSVNVISFWIGVREFDELSNNICNMSNRISLILMLALHPQHYRLSISDSSSGTLYASLMSDTHFLDRFKALDTPFSAHNHLDVIMEFIVFGMYFKDMDRAIKCIDLGVFEYLGVNMVDGTNVEQQATVVQVLELMLHLFLFKDGALNKSWYDILDYEIISKRHAEDYARTLFTGVIDEKVYRQPGRSLMDLLGLLTKFGEHGNKTNSFQIWKSCAEVYRSVIPNVSCHLYKYNSFENPIYNCNDTTGVDSKTIDRLIVPCEGFSWWERNSALLELVTLAAGDRNICVETYPRYLTCLLNFGIYLSRFDNIRGEAGGHAVGQFLSTGSSRELRFPFLLERIIYQIGSLTKGYYSTLPSYIYERLLARDDQIETAEATLEIASSIPAQYSQQNLSVGGCLRKMYTFPLISGVTEVKVALCTLGLGGLCPYGLIEAAIATFQLISHCDRIPRNPVSTESVRQCLNVNIQYKAGGDQSFLNAVFSILSRSHVEGMETLTSSVLSSLCSTHINDAATAASALSRISELLHDADSTLSRGFVQKSHRLSIDELRAFINCVKNLFLYIPRKERFTYSHVDWLHRLVEFALWILDTHCLRNECVHWHLISDVFEFLLEVAQGPIDAQANTSRASQYLIEQLLIPASTACISLVRAANEAKLLSAVSMICILFKRDVLLIVAHRASLFLPIHSEGDRCQHCGLQYAKDSGKLVHKSDGYMDVDPSSNSFQWWSNKLRKINSIFSSIQSHESSVPQKTCECIKIEMRPVSLLMAHDALIEAMATLRTSSDHLMDSSSRCDFIGYFDDTASDELKIKCVYLLLQMQERMGIECLMISSKVIKELQRYYGFLRPCEDHTRHVMYPMMEADDLMLYNKLTSMVTNSNRMENSEHWYYCMSHLSDLNRCGLDNLILFLLKQCAIKASLSGSSTNLGFNLLGSEAHIVSLIKLASGGNATWCFSDSRRMDALASLVSFAKVYPLVSRLVIIHWRNIEDDVNKFDFARLNYESYIMQCQRLSYILELLVVLADQGTDCVVLCDITSYVKFYCRFVKTMCEVTASMRGDLEPFLKNAVEGADGIGIDGFLQCWKRASFQSNVCLSFNLQLGTKLLNPEASESVHKAMRSYALRLNCSNTVLTSSTALISCLLNFISQCGKFNILDVGEKSRNWLELASAEFNPDETSELKLVLHVALIKQLVRVWLNNNGELRGNDSMLAISIVLKLVTFVLTRETSTQLRSKIYACINLLLTNQLRVHGPKTSELLVAHLLSQSFDLQGLLMQNRPMLLQILFQDATSMAKELFSPQYPSKFEALKSSDQTKVLLNVSDTCDTDMGDIPTSSMGTDPYYKRAGLRHIVVGTDYTTIDTWNVEGRNLDDIVNLEGLRSNEMLYIAADCGVRIDHRVESLMFLSAVINALQKFEATAVEYELGTVSYGSLGVISTEDVSTLINNRIQLFKRCKQCLLHSPCCPSCIELLTSTACALNAASGLQQFSTFWFHVQPTSASTCLADLFLSCNLLLGFSKACNLPIELFHPFISILENLLCMPSVKTRNALIKWLNRHSDILGSLLTIKDDLVPSEEKVSLICSLLRIYRVCMLWLLAEYRSTKSQKHPMSNFSLIMADLHCNFPLAVTVPRVIPPLLDVLTRDLSNCTDVYWQCVLLCLQTVFPELGGFEADLDFSMQTPIMSLAIEKAPTVMAVLARCGTNLLGFIKQVNNLSPNLKRQALGRFALRAATVECAATLLEYILALVLTHNSASTGDNVLSKPSNEQSNDLPHGTNVPDMIDMSGSNMSSGMVPKLKKLVAMSKVELVLDKIARVCEANGACLDQLTGNRRKHVLGDNLIEYLAPYDLEHVQLLGNVQQYKYSYKSLYALLLSSVCNTAIVLEQYYGCKFSSQILSSDQLNR</sequence>
<keyword evidence="3" id="KW-1185">Reference proteome</keyword>
<dbReference type="EMBL" id="JAHBMH010000034">
    <property type="protein sequence ID" value="KAK1936885.1"/>
    <property type="molecule type" value="Genomic_DNA"/>
</dbReference>
<reference evidence="2" key="2">
    <citation type="submission" date="2021-05" db="EMBL/GenBank/DDBJ databases">
        <authorList>
            <person name="Pain A."/>
        </authorList>
    </citation>
    <scope>NUCLEOTIDE SEQUENCE</scope>
    <source>
        <strain evidence="2">1802A</strain>
    </source>
</reference>
<protein>
    <submittedName>
        <fullName evidence="2">Uncharacterized protein</fullName>
    </submittedName>
</protein>
<gene>
    <name evidence="2" type="ORF">X943_002922</name>
</gene>
<feature type="region of interest" description="Disordered" evidence="1">
    <location>
        <begin position="65"/>
        <end position="113"/>
    </location>
</feature>
<evidence type="ECO:0000313" key="2">
    <source>
        <dbReference type="EMBL" id="KAK1936885.1"/>
    </source>
</evidence>
<evidence type="ECO:0000256" key="1">
    <source>
        <dbReference type="SAM" id="MobiDB-lite"/>
    </source>
</evidence>
<name>A0AAD9GEM2_BABDI</name>
<proteinExistence type="predicted"/>
<dbReference type="Proteomes" id="UP001195914">
    <property type="component" value="Unassembled WGS sequence"/>
</dbReference>
<feature type="compositionally biased region" description="Basic and acidic residues" evidence="1">
    <location>
        <begin position="77"/>
        <end position="91"/>
    </location>
</feature>
<evidence type="ECO:0000313" key="3">
    <source>
        <dbReference type="Proteomes" id="UP001195914"/>
    </source>
</evidence>